<feature type="compositionally biased region" description="Basic residues" evidence="1">
    <location>
        <begin position="112"/>
        <end position="121"/>
    </location>
</feature>
<feature type="compositionally biased region" description="Basic and acidic residues" evidence="1">
    <location>
        <begin position="78"/>
        <end position="90"/>
    </location>
</feature>
<feature type="compositionally biased region" description="Basic residues" evidence="1">
    <location>
        <begin position="29"/>
        <end position="38"/>
    </location>
</feature>
<dbReference type="PANTHER" id="PTHR34055:SF1">
    <property type="entry name" value="EXPRESSED PROTEIN"/>
    <property type="match status" value="1"/>
</dbReference>
<sequence length="131" mass="14640">MGRGRTKGKKLLNGNQDDPNSGEEEKIPAQRKRGRPQKSPKDEKDEINEAQKQEDEEDSEDTKSVTGQNGKRQKRNGPVKENDELVKDDNVNGNGRGPCNEVSTKSNGFRHSGSRRKNKPRRAAEAVIECN</sequence>
<keyword evidence="3" id="KW-1185">Reference proteome</keyword>
<feature type="region of interest" description="Disordered" evidence="1">
    <location>
        <begin position="1"/>
        <end position="131"/>
    </location>
</feature>
<dbReference type="PANTHER" id="PTHR34055">
    <property type="entry name" value="OS09G0491596 PROTEIN"/>
    <property type="match status" value="1"/>
</dbReference>
<accession>A0A9N7R7H0</accession>
<gene>
    <name evidence="2" type="ORF">SHERM_15306</name>
</gene>
<evidence type="ECO:0000313" key="2">
    <source>
        <dbReference type="EMBL" id="CAA0815272.1"/>
    </source>
</evidence>
<proteinExistence type="predicted"/>
<name>A0A9N7R7H0_STRHE</name>
<dbReference type="EMBL" id="CACSLK010012531">
    <property type="protein sequence ID" value="CAA0815272.1"/>
    <property type="molecule type" value="Genomic_DNA"/>
</dbReference>
<comment type="caution">
    <text evidence="2">The sequence shown here is derived from an EMBL/GenBank/DDBJ whole genome shotgun (WGS) entry which is preliminary data.</text>
</comment>
<feature type="compositionally biased region" description="Basic residues" evidence="1">
    <location>
        <begin position="1"/>
        <end position="10"/>
    </location>
</feature>
<dbReference type="OrthoDB" id="693270at2759"/>
<evidence type="ECO:0000256" key="1">
    <source>
        <dbReference type="SAM" id="MobiDB-lite"/>
    </source>
</evidence>
<evidence type="ECO:0000313" key="3">
    <source>
        <dbReference type="Proteomes" id="UP001153555"/>
    </source>
</evidence>
<organism evidence="2 3">
    <name type="scientific">Striga hermonthica</name>
    <name type="common">Purple witchweed</name>
    <name type="synonym">Buchnera hermonthica</name>
    <dbReference type="NCBI Taxonomy" id="68872"/>
    <lineage>
        <taxon>Eukaryota</taxon>
        <taxon>Viridiplantae</taxon>
        <taxon>Streptophyta</taxon>
        <taxon>Embryophyta</taxon>
        <taxon>Tracheophyta</taxon>
        <taxon>Spermatophyta</taxon>
        <taxon>Magnoliopsida</taxon>
        <taxon>eudicotyledons</taxon>
        <taxon>Gunneridae</taxon>
        <taxon>Pentapetalae</taxon>
        <taxon>asterids</taxon>
        <taxon>lamiids</taxon>
        <taxon>Lamiales</taxon>
        <taxon>Orobanchaceae</taxon>
        <taxon>Buchnereae</taxon>
        <taxon>Striga</taxon>
    </lineage>
</organism>
<protein>
    <submittedName>
        <fullName evidence="2">Uncharacterized protein</fullName>
    </submittedName>
</protein>
<dbReference type="Proteomes" id="UP001153555">
    <property type="component" value="Unassembled WGS sequence"/>
</dbReference>
<feature type="compositionally biased region" description="Basic and acidic residues" evidence="1">
    <location>
        <begin position="39"/>
        <end position="53"/>
    </location>
</feature>
<reference evidence="2" key="1">
    <citation type="submission" date="2019-12" db="EMBL/GenBank/DDBJ databases">
        <authorList>
            <person name="Scholes J."/>
        </authorList>
    </citation>
    <scope>NUCLEOTIDE SEQUENCE</scope>
</reference>
<dbReference type="AlphaFoldDB" id="A0A9N7R7H0"/>